<organism evidence="2 3">
    <name type="scientific">Iris pallida</name>
    <name type="common">Sweet iris</name>
    <dbReference type="NCBI Taxonomy" id="29817"/>
    <lineage>
        <taxon>Eukaryota</taxon>
        <taxon>Viridiplantae</taxon>
        <taxon>Streptophyta</taxon>
        <taxon>Embryophyta</taxon>
        <taxon>Tracheophyta</taxon>
        <taxon>Spermatophyta</taxon>
        <taxon>Magnoliopsida</taxon>
        <taxon>Liliopsida</taxon>
        <taxon>Asparagales</taxon>
        <taxon>Iridaceae</taxon>
        <taxon>Iridoideae</taxon>
        <taxon>Irideae</taxon>
        <taxon>Iris</taxon>
    </lineage>
</organism>
<evidence type="ECO:0000313" key="3">
    <source>
        <dbReference type="Proteomes" id="UP001140949"/>
    </source>
</evidence>
<reference evidence="2" key="2">
    <citation type="submission" date="2023-04" db="EMBL/GenBank/DDBJ databases">
        <authorList>
            <person name="Bruccoleri R.E."/>
            <person name="Oakeley E.J."/>
            <person name="Faust A.-M."/>
            <person name="Dessus-Babus S."/>
            <person name="Altorfer M."/>
            <person name="Burckhardt D."/>
            <person name="Oertli M."/>
            <person name="Naumann U."/>
            <person name="Petersen F."/>
            <person name="Wong J."/>
        </authorList>
    </citation>
    <scope>NUCLEOTIDE SEQUENCE</scope>
    <source>
        <strain evidence="2">GSM-AAB239-AS_SAM_17_03QT</strain>
        <tissue evidence="2">Leaf</tissue>
    </source>
</reference>
<evidence type="ECO:0000256" key="1">
    <source>
        <dbReference type="SAM" id="Phobius"/>
    </source>
</evidence>
<sequence>MFFLDFFLYIDIFWIDCCSHIWVIMLSSFFHQIIAYFMLFVIWLVSFLADSSFLRKVEVFPLTHLLFVILSLIDIMCLNLMSFHMHFAIIDCDIVRRIVASMAAMVARGVARWSPQARSRKRGVGTSVSSVPNRLLRIRTWTRTPWRTICRIMSCFGRIKPRRSSTRITT</sequence>
<keyword evidence="1" id="KW-0472">Membrane</keyword>
<keyword evidence="3" id="KW-1185">Reference proteome</keyword>
<reference evidence="2" key="1">
    <citation type="journal article" date="2023" name="GigaByte">
        <title>Genome assembly of the bearded iris, Iris pallida Lam.</title>
        <authorList>
            <person name="Bruccoleri R.E."/>
            <person name="Oakeley E.J."/>
            <person name="Faust A.M.E."/>
            <person name="Altorfer M."/>
            <person name="Dessus-Babus S."/>
            <person name="Burckhardt D."/>
            <person name="Oertli M."/>
            <person name="Naumann U."/>
            <person name="Petersen F."/>
            <person name="Wong J."/>
        </authorList>
    </citation>
    <scope>NUCLEOTIDE SEQUENCE</scope>
    <source>
        <strain evidence="2">GSM-AAB239-AS_SAM_17_03QT</strain>
    </source>
</reference>
<proteinExistence type="predicted"/>
<protein>
    <submittedName>
        <fullName evidence="2">E3 ubiquitin-protein ligase RF298</fullName>
    </submittedName>
</protein>
<dbReference type="Proteomes" id="UP001140949">
    <property type="component" value="Unassembled WGS sequence"/>
</dbReference>
<keyword evidence="1" id="KW-1133">Transmembrane helix</keyword>
<keyword evidence="1" id="KW-0812">Transmembrane</keyword>
<gene>
    <name evidence="2" type="ORF">M6B38_342960</name>
</gene>
<dbReference type="EMBL" id="JANAVB010015458">
    <property type="protein sequence ID" value="KAJ6833069.1"/>
    <property type="molecule type" value="Genomic_DNA"/>
</dbReference>
<evidence type="ECO:0000313" key="2">
    <source>
        <dbReference type="EMBL" id="KAJ6833069.1"/>
    </source>
</evidence>
<name>A0AAX6GWF4_IRIPA</name>
<dbReference type="AlphaFoldDB" id="A0AAX6GWF4"/>
<comment type="caution">
    <text evidence="2">The sequence shown here is derived from an EMBL/GenBank/DDBJ whole genome shotgun (WGS) entry which is preliminary data.</text>
</comment>
<accession>A0AAX6GWF4</accession>
<feature type="transmembrane region" description="Helical" evidence="1">
    <location>
        <begin position="59"/>
        <end position="81"/>
    </location>
</feature>